<name>A0AAW1RC31_9CHLO</name>
<reference evidence="1 2" key="1">
    <citation type="journal article" date="2024" name="Nat. Commun.">
        <title>Phylogenomics reveals the evolutionary origins of lichenization in chlorophyte algae.</title>
        <authorList>
            <person name="Puginier C."/>
            <person name="Libourel C."/>
            <person name="Otte J."/>
            <person name="Skaloud P."/>
            <person name="Haon M."/>
            <person name="Grisel S."/>
            <person name="Petersen M."/>
            <person name="Berrin J.G."/>
            <person name="Delaux P.M."/>
            <person name="Dal Grande F."/>
            <person name="Keller J."/>
        </authorList>
    </citation>
    <scope>NUCLEOTIDE SEQUENCE [LARGE SCALE GENOMIC DNA]</scope>
    <source>
        <strain evidence="1 2">SAG 245.80</strain>
    </source>
</reference>
<comment type="caution">
    <text evidence="1">The sequence shown here is derived from an EMBL/GenBank/DDBJ whole genome shotgun (WGS) entry which is preliminary data.</text>
</comment>
<organism evidence="1 2">
    <name type="scientific">Elliptochloris bilobata</name>
    <dbReference type="NCBI Taxonomy" id="381761"/>
    <lineage>
        <taxon>Eukaryota</taxon>
        <taxon>Viridiplantae</taxon>
        <taxon>Chlorophyta</taxon>
        <taxon>core chlorophytes</taxon>
        <taxon>Trebouxiophyceae</taxon>
        <taxon>Trebouxiophyceae incertae sedis</taxon>
        <taxon>Elliptochloris clade</taxon>
        <taxon>Elliptochloris</taxon>
    </lineage>
</organism>
<keyword evidence="2" id="KW-1185">Reference proteome</keyword>
<dbReference type="Proteomes" id="UP001445335">
    <property type="component" value="Unassembled WGS sequence"/>
</dbReference>
<evidence type="ECO:0000313" key="1">
    <source>
        <dbReference type="EMBL" id="KAK9831314.1"/>
    </source>
</evidence>
<proteinExistence type="predicted"/>
<dbReference type="EMBL" id="JALJOU010000047">
    <property type="protein sequence ID" value="KAK9831314.1"/>
    <property type="molecule type" value="Genomic_DNA"/>
</dbReference>
<sequence length="70" mass="7411">MYLRSCEQRPGATNVAFGLPIRAGLSRGGTITNYTKPRALQEAGTASLQDASAAPKCVKPGHSRHVAFLI</sequence>
<protein>
    <submittedName>
        <fullName evidence="1">Uncharacterized protein</fullName>
    </submittedName>
</protein>
<gene>
    <name evidence="1" type="ORF">WJX81_001234</name>
</gene>
<accession>A0AAW1RC31</accession>
<evidence type="ECO:0000313" key="2">
    <source>
        <dbReference type="Proteomes" id="UP001445335"/>
    </source>
</evidence>
<dbReference type="AlphaFoldDB" id="A0AAW1RC31"/>